<proteinExistence type="inferred from homology"/>
<evidence type="ECO:0000313" key="6">
    <source>
        <dbReference type="EMBL" id="MDR6631140.1"/>
    </source>
</evidence>
<dbReference type="Pfam" id="PF00126">
    <property type="entry name" value="HTH_1"/>
    <property type="match status" value="1"/>
</dbReference>
<dbReference type="Pfam" id="PF03466">
    <property type="entry name" value="LysR_substrate"/>
    <property type="match status" value="1"/>
</dbReference>
<dbReference type="SUPFAM" id="SSF53850">
    <property type="entry name" value="Periplasmic binding protein-like II"/>
    <property type="match status" value="1"/>
</dbReference>
<comment type="caution">
    <text evidence="6">The sequence shown here is derived from an EMBL/GenBank/DDBJ whole genome shotgun (WGS) entry which is preliminary data.</text>
</comment>
<dbReference type="GO" id="GO:0003677">
    <property type="term" value="F:DNA binding"/>
    <property type="evidence" value="ECO:0007669"/>
    <property type="project" value="UniProtKB-KW"/>
</dbReference>
<protein>
    <submittedName>
        <fullName evidence="6">DNA-binding transcriptional LysR family regulator</fullName>
    </submittedName>
</protein>
<dbReference type="CDD" id="cd08422">
    <property type="entry name" value="PBP2_CrgA_like"/>
    <property type="match status" value="1"/>
</dbReference>
<dbReference type="InterPro" id="IPR000847">
    <property type="entry name" value="LysR_HTH_N"/>
</dbReference>
<evidence type="ECO:0000256" key="2">
    <source>
        <dbReference type="ARBA" id="ARBA00023015"/>
    </source>
</evidence>
<evidence type="ECO:0000259" key="5">
    <source>
        <dbReference type="PROSITE" id="PS50931"/>
    </source>
</evidence>
<keyword evidence="3 6" id="KW-0238">DNA-binding</keyword>
<dbReference type="InterPro" id="IPR036390">
    <property type="entry name" value="WH_DNA-bd_sf"/>
</dbReference>
<dbReference type="PROSITE" id="PS50931">
    <property type="entry name" value="HTH_LYSR"/>
    <property type="match status" value="1"/>
</dbReference>
<dbReference type="EMBL" id="JAVDSC010000029">
    <property type="protein sequence ID" value="MDR6631140.1"/>
    <property type="molecule type" value="Genomic_DNA"/>
</dbReference>
<dbReference type="SUPFAM" id="SSF46785">
    <property type="entry name" value="Winged helix' DNA-binding domain"/>
    <property type="match status" value="1"/>
</dbReference>
<dbReference type="PANTHER" id="PTHR30537">
    <property type="entry name" value="HTH-TYPE TRANSCRIPTIONAL REGULATOR"/>
    <property type="match status" value="1"/>
</dbReference>
<reference evidence="6" key="1">
    <citation type="submission" date="2023-07" db="EMBL/GenBank/DDBJ databases">
        <title>Sorghum-associated microbial communities from plants grown in Nebraska, USA.</title>
        <authorList>
            <person name="Schachtman D."/>
        </authorList>
    </citation>
    <scope>NUCLEOTIDE SEQUENCE</scope>
    <source>
        <strain evidence="6">BE44</strain>
    </source>
</reference>
<comment type="similarity">
    <text evidence="1">Belongs to the LysR transcriptional regulatory family.</text>
</comment>
<evidence type="ECO:0000256" key="3">
    <source>
        <dbReference type="ARBA" id="ARBA00023125"/>
    </source>
</evidence>
<evidence type="ECO:0000313" key="7">
    <source>
        <dbReference type="Proteomes" id="UP001262767"/>
    </source>
</evidence>
<dbReference type="InterPro" id="IPR036388">
    <property type="entry name" value="WH-like_DNA-bd_sf"/>
</dbReference>
<dbReference type="InterPro" id="IPR005119">
    <property type="entry name" value="LysR_subst-bd"/>
</dbReference>
<dbReference type="InterPro" id="IPR058163">
    <property type="entry name" value="LysR-type_TF_proteobact-type"/>
</dbReference>
<evidence type="ECO:0000256" key="1">
    <source>
        <dbReference type="ARBA" id="ARBA00009437"/>
    </source>
</evidence>
<accession>A0AAW8LNE7</accession>
<gene>
    <name evidence="6" type="ORF">J2X86_003204</name>
</gene>
<dbReference type="AlphaFoldDB" id="A0AAW8LNE7"/>
<feature type="domain" description="HTH lysR-type" evidence="5">
    <location>
        <begin position="5"/>
        <end position="62"/>
    </location>
</feature>
<sequence>MKIRDKVNDLEFFLKIVEAGSLTRAAILLESSLPSMSRRLSHIEQRFGVKLIDRNARRFKLTEKGEYFFENTQHILSLLEKMENNLQGEQDFLTGRLRVGSLNQFGKQHLSGWITEFAEQYPHLKIELLLSDSKVDLMEQELDFSFQIEVPLEIDYCSIPLIQGKKIYCASPEYFQKFGIPDSPYSLVDHHCLCLIRNRHTFSEWPFMENGKNTIVKVSPQLTSTSSEIVHQWVLAGQGIAYKLNWDIQADLSAGKIIECLAEFNPLHKSLYMVYLENNGTQLKYKYFIDFIKYKFEILMTRNL</sequence>
<evidence type="ECO:0000256" key="4">
    <source>
        <dbReference type="ARBA" id="ARBA00023163"/>
    </source>
</evidence>
<dbReference type="GO" id="GO:0003700">
    <property type="term" value="F:DNA-binding transcription factor activity"/>
    <property type="evidence" value="ECO:0007669"/>
    <property type="project" value="InterPro"/>
</dbReference>
<dbReference type="Proteomes" id="UP001262767">
    <property type="component" value="Unassembled WGS sequence"/>
</dbReference>
<dbReference type="Gene3D" id="1.10.10.10">
    <property type="entry name" value="Winged helix-like DNA-binding domain superfamily/Winged helix DNA-binding domain"/>
    <property type="match status" value="1"/>
</dbReference>
<dbReference type="Gene3D" id="3.40.190.290">
    <property type="match status" value="1"/>
</dbReference>
<name>A0AAW8LNE7_ACILW</name>
<organism evidence="6 7">
    <name type="scientific">Acinetobacter lwoffii</name>
    <dbReference type="NCBI Taxonomy" id="28090"/>
    <lineage>
        <taxon>Bacteria</taxon>
        <taxon>Pseudomonadati</taxon>
        <taxon>Pseudomonadota</taxon>
        <taxon>Gammaproteobacteria</taxon>
        <taxon>Moraxellales</taxon>
        <taxon>Moraxellaceae</taxon>
        <taxon>Acinetobacter</taxon>
    </lineage>
</organism>
<keyword evidence="2" id="KW-0805">Transcription regulation</keyword>
<dbReference type="RefSeq" id="WP_310078444.1">
    <property type="nucleotide sequence ID" value="NZ_JAVDSC010000029.1"/>
</dbReference>
<keyword evidence="4" id="KW-0804">Transcription</keyword>
<dbReference type="PANTHER" id="PTHR30537:SF5">
    <property type="entry name" value="HTH-TYPE TRANSCRIPTIONAL ACTIVATOR TTDR-RELATED"/>
    <property type="match status" value="1"/>
</dbReference>